<evidence type="ECO:0000313" key="2">
    <source>
        <dbReference type="Proteomes" id="UP001242021"/>
    </source>
</evidence>
<gene>
    <name evidence="1" type="ORF">NEH99_09550</name>
</gene>
<organism evidence="1 2">
    <name type="scientific">Brachyspira pilosicoli</name>
    <name type="common">Serpulina pilosicoli</name>
    <dbReference type="NCBI Taxonomy" id="52584"/>
    <lineage>
        <taxon>Bacteria</taxon>
        <taxon>Pseudomonadati</taxon>
        <taxon>Spirochaetota</taxon>
        <taxon>Spirochaetia</taxon>
        <taxon>Brachyspirales</taxon>
        <taxon>Brachyspiraceae</taxon>
        <taxon>Brachyspira</taxon>
    </lineage>
</organism>
<sequence length="141" mass="16409">MINTQMVLSFLEKDSPHIPSNYYGESEDKKTVYEIAVELEEKYHVVSTFVEKHKDDISFIIAKEKFYILEHPEEADKFDLTVVNAVKGLWTNYIDNREHQKITGFQSKRSKKTGTATFYDTGEYSDFMLIKCNDTVSQGDF</sequence>
<name>A0AAJ6GCN2_BRAPL</name>
<dbReference type="AlphaFoldDB" id="A0AAJ6GCN2"/>
<protein>
    <submittedName>
        <fullName evidence="1">Uncharacterized protein</fullName>
    </submittedName>
</protein>
<proteinExistence type="predicted"/>
<evidence type="ECO:0000313" key="1">
    <source>
        <dbReference type="EMBL" id="WIH94529.1"/>
    </source>
</evidence>
<reference evidence="1" key="1">
    <citation type="submission" date="2022-06" db="EMBL/GenBank/DDBJ databases">
        <title>Brachyspira pilosicoli from pigs in Switzerland.</title>
        <authorList>
            <person name="Schmitt S."/>
            <person name="Arnold M."/>
            <person name="Rossano A."/>
            <person name="Perreten V."/>
        </authorList>
    </citation>
    <scope>NUCLEOTIDE SEQUENCE</scope>
    <source>
        <strain evidence="1">MEI4028</strain>
    </source>
</reference>
<dbReference type="EMBL" id="CP098754">
    <property type="protein sequence ID" value="WIH94529.1"/>
    <property type="molecule type" value="Genomic_DNA"/>
</dbReference>
<dbReference type="RefSeq" id="WP_284602595.1">
    <property type="nucleotide sequence ID" value="NZ_CP098752.1"/>
</dbReference>
<accession>A0AAJ6GCN2</accession>
<dbReference type="Proteomes" id="UP001242021">
    <property type="component" value="Chromosome"/>
</dbReference>